<accession>A0A1J0VNR4</accession>
<evidence type="ECO:0000256" key="1">
    <source>
        <dbReference type="SAM" id="MobiDB-lite"/>
    </source>
</evidence>
<keyword evidence="3" id="KW-1185">Reference proteome</keyword>
<dbReference type="EMBL" id="CP018082">
    <property type="protein sequence ID" value="APE33631.1"/>
    <property type="molecule type" value="Genomic_DNA"/>
</dbReference>
<sequence length="71" mass="8362">MSERGASRYRRSERQQATELRHRGYRAERPLSRAEQTLLPLGHIGYELSEIDYFRTVADEPRNAEIAWRTG</sequence>
<evidence type="ECO:0000313" key="2">
    <source>
        <dbReference type="EMBL" id="APE33631.1"/>
    </source>
</evidence>
<organism evidence="2 3">
    <name type="scientific">Nocardia mangyaensis</name>
    <dbReference type="NCBI Taxonomy" id="2213200"/>
    <lineage>
        <taxon>Bacteria</taxon>
        <taxon>Bacillati</taxon>
        <taxon>Actinomycetota</taxon>
        <taxon>Actinomycetes</taxon>
        <taxon>Mycobacteriales</taxon>
        <taxon>Nocardiaceae</taxon>
        <taxon>Nocardia</taxon>
    </lineage>
</organism>
<protein>
    <submittedName>
        <fullName evidence="2">Uncharacterized protein</fullName>
    </submittedName>
</protein>
<dbReference type="Proteomes" id="UP000183810">
    <property type="component" value="Chromosome"/>
</dbReference>
<dbReference type="AlphaFoldDB" id="A0A1J0VNR4"/>
<feature type="region of interest" description="Disordered" evidence="1">
    <location>
        <begin position="1"/>
        <end position="27"/>
    </location>
</feature>
<evidence type="ECO:0000313" key="3">
    <source>
        <dbReference type="Proteomes" id="UP000183810"/>
    </source>
</evidence>
<proteinExistence type="predicted"/>
<name>A0A1J0VNR4_9NOCA</name>
<reference evidence="2" key="1">
    <citation type="submission" date="2016-11" db="EMBL/GenBank/DDBJ databases">
        <authorList>
            <person name="Jaros S."/>
            <person name="Januszkiewicz K."/>
            <person name="Wedrychowicz H."/>
        </authorList>
    </citation>
    <scope>NUCLEOTIDE SEQUENCE [LARGE SCALE GENOMIC DNA]</scope>
    <source>
        <strain evidence="2">Y48</strain>
    </source>
</reference>
<dbReference type="KEGG" id="nsl:BOX37_06220"/>
<gene>
    <name evidence="2" type="ORF">BOX37_06220</name>
</gene>